<keyword evidence="1" id="KW-0732">Signal</keyword>
<dbReference type="Proteomes" id="UP000054564">
    <property type="component" value="Unassembled WGS sequence"/>
</dbReference>
<accession>A0A0L0USH5</accession>
<keyword evidence="3" id="KW-1185">Reference proteome</keyword>
<evidence type="ECO:0000256" key="1">
    <source>
        <dbReference type="SAM" id="SignalP"/>
    </source>
</evidence>
<sequence>MAIFGTLLVTLLSFLTIHVRIASSLPNPGNGHGSQISLTNTTLDLSKGKNPLEKGPGPQVYGNKFTPPPFLPRHLAWDANLPIEKGNVLIVNTQTGEPKYNIFSASKDHRTFNITNMHGDQLLSVTLKAKARRGYNFRYHTPSGVSYRIQPLGGRTDLWEMTMEGNDPDVTYQTLTYRRGRKKNAGNMYFSNSTRVASFVFKPVDKSQWKSDTLSGISNTVQLDITEPTNIGDHYFIGQWAISKLRIDYYGK</sequence>
<feature type="signal peptide" evidence="1">
    <location>
        <begin position="1"/>
        <end position="24"/>
    </location>
</feature>
<evidence type="ECO:0008006" key="4">
    <source>
        <dbReference type="Google" id="ProtNLM"/>
    </source>
</evidence>
<evidence type="ECO:0000313" key="2">
    <source>
        <dbReference type="EMBL" id="KNE90017.1"/>
    </source>
</evidence>
<organism evidence="2 3">
    <name type="scientific">Puccinia striiformis f. sp. tritici PST-78</name>
    <dbReference type="NCBI Taxonomy" id="1165861"/>
    <lineage>
        <taxon>Eukaryota</taxon>
        <taxon>Fungi</taxon>
        <taxon>Dikarya</taxon>
        <taxon>Basidiomycota</taxon>
        <taxon>Pucciniomycotina</taxon>
        <taxon>Pucciniomycetes</taxon>
        <taxon>Pucciniales</taxon>
        <taxon>Pucciniaceae</taxon>
        <taxon>Puccinia</taxon>
    </lineage>
</organism>
<name>A0A0L0USH5_9BASI</name>
<dbReference type="AlphaFoldDB" id="A0A0L0USH5"/>
<dbReference type="EMBL" id="AJIL01000282">
    <property type="protein sequence ID" value="KNE90017.1"/>
    <property type="molecule type" value="Genomic_DNA"/>
</dbReference>
<proteinExistence type="predicted"/>
<dbReference type="OrthoDB" id="2496263at2759"/>
<gene>
    <name evidence="2" type="ORF">PSTG_16534</name>
</gene>
<feature type="chain" id="PRO_5005548578" description="Glycoside hydrolase 131 catalytic N-terminal domain-containing protein" evidence="1">
    <location>
        <begin position="25"/>
        <end position="252"/>
    </location>
</feature>
<reference evidence="3" key="1">
    <citation type="submission" date="2014-03" db="EMBL/GenBank/DDBJ databases">
        <title>The Genome Sequence of Puccinia striiformis f. sp. tritici PST-78.</title>
        <authorList>
            <consortium name="The Broad Institute Genome Sequencing Platform"/>
            <person name="Cuomo C."/>
            <person name="Hulbert S."/>
            <person name="Chen X."/>
            <person name="Walker B."/>
            <person name="Young S.K."/>
            <person name="Zeng Q."/>
            <person name="Gargeya S."/>
            <person name="Fitzgerald M."/>
            <person name="Haas B."/>
            <person name="Abouelleil A."/>
            <person name="Alvarado L."/>
            <person name="Arachchi H.M."/>
            <person name="Berlin A.M."/>
            <person name="Chapman S.B."/>
            <person name="Goldberg J."/>
            <person name="Griggs A."/>
            <person name="Gujja S."/>
            <person name="Hansen M."/>
            <person name="Howarth C."/>
            <person name="Imamovic A."/>
            <person name="Larimer J."/>
            <person name="McCowan C."/>
            <person name="Montmayeur A."/>
            <person name="Murphy C."/>
            <person name="Neiman D."/>
            <person name="Pearson M."/>
            <person name="Priest M."/>
            <person name="Roberts A."/>
            <person name="Saif S."/>
            <person name="Shea T."/>
            <person name="Sisk P."/>
            <person name="Sykes S."/>
            <person name="Wortman J."/>
            <person name="Nusbaum C."/>
            <person name="Birren B."/>
        </authorList>
    </citation>
    <scope>NUCLEOTIDE SEQUENCE [LARGE SCALE GENOMIC DNA]</scope>
    <source>
        <strain evidence="3">race PST-78</strain>
    </source>
</reference>
<protein>
    <recommendedName>
        <fullName evidence="4">Glycoside hydrolase 131 catalytic N-terminal domain-containing protein</fullName>
    </recommendedName>
</protein>
<comment type="caution">
    <text evidence="2">The sequence shown here is derived from an EMBL/GenBank/DDBJ whole genome shotgun (WGS) entry which is preliminary data.</text>
</comment>
<evidence type="ECO:0000313" key="3">
    <source>
        <dbReference type="Proteomes" id="UP000054564"/>
    </source>
</evidence>